<dbReference type="GO" id="GO:0043565">
    <property type="term" value="F:sequence-specific DNA binding"/>
    <property type="evidence" value="ECO:0007669"/>
    <property type="project" value="InterPro"/>
</dbReference>
<feature type="domain" description="HTH araC/xylS-type" evidence="1">
    <location>
        <begin position="18"/>
        <end position="114"/>
    </location>
</feature>
<dbReference type="EMBL" id="AP018827">
    <property type="protein sequence ID" value="BBF80577.1"/>
    <property type="molecule type" value="Genomic_DNA"/>
</dbReference>
<dbReference type="GO" id="GO:0003700">
    <property type="term" value="F:DNA-binding transcription factor activity"/>
    <property type="evidence" value="ECO:0007669"/>
    <property type="project" value="InterPro"/>
</dbReference>
<evidence type="ECO:0000313" key="3">
    <source>
        <dbReference type="Proteomes" id="UP000278756"/>
    </source>
</evidence>
<dbReference type="Proteomes" id="UP000278756">
    <property type="component" value="Chromosome 1"/>
</dbReference>
<organism evidence="2 3">
    <name type="scientific">Asticcacaulis excentricus</name>
    <dbReference type="NCBI Taxonomy" id="78587"/>
    <lineage>
        <taxon>Bacteria</taxon>
        <taxon>Pseudomonadati</taxon>
        <taxon>Pseudomonadota</taxon>
        <taxon>Alphaproteobacteria</taxon>
        <taxon>Caulobacterales</taxon>
        <taxon>Caulobacteraceae</taxon>
        <taxon>Asticcacaulis</taxon>
    </lineage>
</organism>
<proteinExistence type="predicted"/>
<dbReference type="Pfam" id="PF06445">
    <property type="entry name" value="GyrI-like"/>
    <property type="match status" value="1"/>
</dbReference>
<protein>
    <submittedName>
        <fullName evidence="2">Transcriptional regulator, AraC family</fullName>
    </submittedName>
</protein>
<dbReference type="Pfam" id="PF12833">
    <property type="entry name" value="HTH_18"/>
    <property type="match status" value="1"/>
</dbReference>
<reference evidence="3" key="1">
    <citation type="journal article" date="2017" name="Biotechnol. Biofuels">
        <title>Evaluation of environmental bacterial communities as a factor affecting the growth of duckweed Lemna minor.</title>
        <authorList>
            <person name="Ishizawa H."/>
            <person name="Kuroda M."/>
            <person name="Morikawa M."/>
            <person name="Ike M."/>
        </authorList>
    </citation>
    <scope>NUCLEOTIDE SEQUENCE [LARGE SCALE GENOMIC DNA]</scope>
    <source>
        <strain evidence="3">M6</strain>
    </source>
</reference>
<dbReference type="PROSITE" id="PS01124">
    <property type="entry name" value="HTH_ARAC_FAMILY_2"/>
    <property type="match status" value="1"/>
</dbReference>
<dbReference type="InterPro" id="IPR018060">
    <property type="entry name" value="HTH_AraC"/>
</dbReference>
<reference evidence="3" key="2">
    <citation type="journal article" date="2017" name="Plant Physiol. Biochem.">
        <title>Differential oxidative and antioxidative response of duckweed Lemna minor toward plant growth promoting/inhibiting bacteria.</title>
        <authorList>
            <person name="Ishizawa H."/>
            <person name="Kuroda M."/>
            <person name="Morikawa M."/>
            <person name="Ike M."/>
        </authorList>
    </citation>
    <scope>NUCLEOTIDE SEQUENCE [LARGE SCALE GENOMIC DNA]</scope>
    <source>
        <strain evidence="3">M6</strain>
    </source>
</reference>
<name>A0A3G9G1K3_9CAUL</name>
<dbReference type="SMART" id="SM00342">
    <property type="entry name" value="HTH_ARAC"/>
    <property type="match status" value="1"/>
</dbReference>
<dbReference type="InterPro" id="IPR029442">
    <property type="entry name" value="GyrI-like"/>
</dbReference>
<dbReference type="AlphaFoldDB" id="A0A3G9G1K3"/>
<dbReference type="OrthoDB" id="9816011at2"/>
<evidence type="ECO:0000313" key="2">
    <source>
        <dbReference type="EMBL" id="BBF80577.1"/>
    </source>
</evidence>
<sequence length="291" mass="32129">MTAQSQLTPSVDYAQRIERVLKHLEATDFTEVPDLDEMAGIAALSPFHFHRIYRLMTGETPAETIRRIRLARATNALEHSIGEATQAAGYATSQAFARALKSETGHTASEIRQSESLREGLSHQLRRPASVQSPLAVEIVEAEPLMLTALRNTGAYPELNAVYQRLFDLVFSQLPIEELGGLYGYQHDDPRCTPPEACRAEVAVDVGGKAELIEDLYHIDVPGGVYARLRHYGDYDAVQPTMDALYLAAIDAGYALADQPLHLHFLDDPEEVAMADLRCDLYLPLSINPSA</sequence>
<dbReference type="Gene3D" id="1.10.10.60">
    <property type="entry name" value="Homeodomain-like"/>
    <property type="match status" value="2"/>
</dbReference>
<dbReference type="InterPro" id="IPR010499">
    <property type="entry name" value="AraC_E-bd"/>
</dbReference>
<gene>
    <name evidence="2" type="ORF">EM6_1161</name>
</gene>
<evidence type="ECO:0000259" key="1">
    <source>
        <dbReference type="PROSITE" id="PS01124"/>
    </source>
</evidence>
<dbReference type="PANTHER" id="PTHR40055:SF1">
    <property type="entry name" value="TRANSCRIPTIONAL REGULATOR YGIV-RELATED"/>
    <property type="match status" value="1"/>
</dbReference>
<dbReference type="InterPro" id="IPR050908">
    <property type="entry name" value="SmbC-like"/>
</dbReference>
<accession>A0A3G9G1K3</accession>
<dbReference type="Gene3D" id="3.20.80.10">
    <property type="entry name" value="Regulatory factor, effector binding domain"/>
    <property type="match status" value="1"/>
</dbReference>
<dbReference type="SUPFAM" id="SSF55136">
    <property type="entry name" value="Probable bacterial effector-binding domain"/>
    <property type="match status" value="1"/>
</dbReference>
<dbReference type="RefSeq" id="WP_126420986.1">
    <property type="nucleotide sequence ID" value="NZ_AP018827.1"/>
</dbReference>
<dbReference type="SMART" id="SM00871">
    <property type="entry name" value="AraC_E_bind"/>
    <property type="match status" value="1"/>
</dbReference>
<dbReference type="InterPro" id="IPR011256">
    <property type="entry name" value="Reg_factor_effector_dom_sf"/>
</dbReference>
<dbReference type="PANTHER" id="PTHR40055">
    <property type="entry name" value="TRANSCRIPTIONAL REGULATOR YGIV-RELATED"/>
    <property type="match status" value="1"/>
</dbReference>